<protein>
    <submittedName>
        <fullName evidence="1">Uncharacterized protein</fullName>
    </submittedName>
</protein>
<accession>X1SC96</accession>
<feature type="non-terminal residue" evidence="1">
    <location>
        <position position="1"/>
    </location>
</feature>
<name>X1SC96_9ZZZZ</name>
<reference evidence="1" key="1">
    <citation type="journal article" date="2014" name="Front. Microbiol.">
        <title>High frequency of phylogenetically diverse reductive dehalogenase-homologous genes in deep subseafloor sedimentary metagenomes.</title>
        <authorList>
            <person name="Kawai M."/>
            <person name="Futagami T."/>
            <person name="Toyoda A."/>
            <person name="Takaki Y."/>
            <person name="Nishi S."/>
            <person name="Hori S."/>
            <person name="Arai W."/>
            <person name="Tsubouchi T."/>
            <person name="Morono Y."/>
            <person name="Uchiyama I."/>
            <person name="Ito T."/>
            <person name="Fujiyama A."/>
            <person name="Inagaki F."/>
            <person name="Takami H."/>
        </authorList>
    </citation>
    <scope>NUCLEOTIDE SEQUENCE</scope>
    <source>
        <strain evidence="1">Expedition CK06-06</strain>
    </source>
</reference>
<organism evidence="1">
    <name type="scientific">marine sediment metagenome</name>
    <dbReference type="NCBI Taxonomy" id="412755"/>
    <lineage>
        <taxon>unclassified sequences</taxon>
        <taxon>metagenomes</taxon>
        <taxon>ecological metagenomes</taxon>
    </lineage>
</organism>
<sequence>DEGNIDYNYLPIASFHRISLLSSLELILT</sequence>
<proteinExistence type="predicted"/>
<evidence type="ECO:0000313" key="1">
    <source>
        <dbReference type="EMBL" id="GAI73030.1"/>
    </source>
</evidence>
<comment type="caution">
    <text evidence="1">The sequence shown here is derived from an EMBL/GenBank/DDBJ whole genome shotgun (WGS) entry which is preliminary data.</text>
</comment>
<dbReference type="AlphaFoldDB" id="X1SC96"/>
<dbReference type="EMBL" id="BARW01014003">
    <property type="protein sequence ID" value="GAI73030.1"/>
    <property type="molecule type" value="Genomic_DNA"/>
</dbReference>
<gene>
    <name evidence="1" type="ORF">S12H4_25197</name>
</gene>